<feature type="transmembrane region" description="Helical" evidence="1">
    <location>
        <begin position="35"/>
        <end position="53"/>
    </location>
</feature>
<keyword evidence="1" id="KW-1133">Transmembrane helix</keyword>
<sequence>MMTSGYYFIFTVIVLIVLLLTDWKPIIAPHLSTKLTICSIVLLVIMTFVPYHIPIVGVSFVTVTAPVFLLGIIAIAILIYRIVAVKSIVNLLLSVGGITVCYTFIRHLYFVDPIYYWLSPQHDALLLAACINVLLIRNAAEQFAVATITLLLGNVWLERLNSPSTHFYLGSLEWWDEFALTILFVVVLRIVYYYFLHFKLSMQHKWSLFRKGGST</sequence>
<reference evidence="3" key="1">
    <citation type="journal article" date="2019" name="Int. J. Syst. Evol. Microbiol.">
        <title>The Global Catalogue of Microorganisms (GCM) 10K type strain sequencing project: providing services to taxonomists for standard genome sequencing and annotation.</title>
        <authorList>
            <consortium name="The Broad Institute Genomics Platform"/>
            <consortium name="The Broad Institute Genome Sequencing Center for Infectious Disease"/>
            <person name="Wu L."/>
            <person name="Ma J."/>
        </authorList>
    </citation>
    <scope>NUCLEOTIDE SEQUENCE [LARGE SCALE GENOMIC DNA]</scope>
    <source>
        <strain evidence="3">GH52</strain>
    </source>
</reference>
<dbReference type="EMBL" id="JBHUHO010000029">
    <property type="protein sequence ID" value="MFD2115981.1"/>
    <property type="molecule type" value="Genomic_DNA"/>
</dbReference>
<gene>
    <name evidence="2" type="ORF">ACFSJH_09620</name>
</gene>
<feature type="transmembrane region" description="Helical" evidence="1">
    <location>
        <begin position="178"/>
        <end position="196"/>
    </location>
</feature>
<feature type="transmembrane region" description="Helical" evidence="1">
    <location>
        <begin position="6"/>
        <end position="23"/>
    </location>
</feature>
<keyword evidence="3" id="KW-1185">Reference proteome</keyword>
<evidence type="ECO:0000313" key="2">
    <source>
        <dbReference type="EMBL" id="MFD2115981.1"/>
    </source>
</evidence>
<proteinExistence type="predicted"/>
<dbReference type="Pfam" id="PF24124">
    <property type="entry name" value="YphA"/>
    <property type="match status" value="1"/>
</dbReference>
<evidence type="ECO:0000256" key="1">
    <source>
        <dbReference type="SAM" id="Phobius"/>
    </source>
</evidence>
<organism evidence="2 3">
    <name type="scientific">Paenibacillus yanchengensis</name>
    <dbReference type="NCBI Taxonomy" id="2035833"/>
    <lineage>
        <taxon>Bacteria</taxon>
        <taxon>Bacillati</taxon>
        <taxon>Bacillota</taxon>
        <taxon>Bacilli</taxon>
        <taxon>Bacillales</taxon>
        <taxon>Paenibacillaceae</taxon>
        <taxon>Paenibacillus</taxon>
    </lineage>
</organism>
<feature type="transmembrane region" description="Helical" evidence="1">
    <location>
        <begin position="59"/>
        <end position="80"/>
    </location>
</feature>
<dbReference type="RefSeq" id="WP_377771695.1">
    <property type="nucleotide sequence ID" value="NZ_JBHUHO010000029.1"/>
</dbReference>
<comment type="caution">
    <text evidence="2">The sequence shown here is derived from an EMBL/GenBank/DDBJ whole genome shotgun (WGS) entry which is preliminary data.</text>
</comment>
<keyword evidence="1" id="KW-0472">Membrane</keyword>
<protein>
    <submittedName>
        <fullName evidence="2">Uncharacterized protein</fullName>
    </submittedName>
</protein>
<keyword evidence="1" id="KW-0812">Transmembrane</keyword>
<evidence type="ECO:0000313" key="3">
    <source>
        <dbReference type="Proteomes" id="UP001597362"/>
    </source>
</evidence>
<accession>A0ABW4YJS4</accession>
<name>A0ABW4YJS4_9BACL</name>
<dbReference type="InterPro" id="IPR014617">
    <property type="entry name" value="YphA_Bacsu"/>
</dbReference>
<dbReference type="Proteomes" id="UP001597362">
    <property type="component" value="Unassembled WGS sequence"/>
</dbReference>
<feature type="transmembrane region" description="Helical" evidence="1">
    <location>
        <begin position="87"/>
        <end position="108"/>
    </location>
</feature>